<proteinExistence type="inferred from homology"/>
<organism evidence="4 5">
    <name type="scientific">Fulvivirga sediminis</name>
    <dbReference type="NCBI Taxonomy" id="2803949"/>
    <lineage>
        <taxon>Bacteria</taxon>
        <taxon>Pseudomonadati</taxon>
        <taxon>Bacteroidota</taxon>
        <taxon>Cytophagia</taxon>
        <taxon>Cytophagales</taxon>
        <taxon>Fulvivirgaceae</taxon>
        <taxon>Fulvivirga</taxon>
    </lineage>
</organism>
<evidence type="ECO:0000259" key="3">
    <source>
        <dbReference type="PROSITE" id="PS01031"/>
    </source>
</evidence>
<dbReference type="RefSeq" id="WP_202241798.1">
    <property type="nucleotide sequence ID" value="NZ_JAESIY010000001.1"/>
</dbReference>
<evidence type="ECO:0000313" key="4">
    <source>
        <dbReference type="EMBL" id="MBL3654722.1"/>
    </source>
</evidence>
<dbReference type="InterPro" id="IPR031107">
    <property type="entry name" value="Small_HSP"/>
</dbReference>
<dbReference type="Gene3D" id="2.60.40.790">
    <property type="match status" value="1"/>
</dbReference>
<dbReference type="Pfam" id="PF00011">
    <property type="entry name" value="HSP20"/>
    <property type="match status" value="1"/>
</dbReference>
<name>A0A937F1T4_9BACT</name>
<dbReference type="InterPro" id="IPR008978">
    <property type="entry name" value="HSP20-like_chaperone"/>
</dbReference>
<dbReference type="Proteomes" id="UP000659388">
    <property type="component" value="Unassembled WGS sequence"/>
</dbReference>
<dbReference type="SUPFAM" id="SSF49764">
    <property type="entry name" value="HSP20-like chaperones"/>
    <property type="match status" value="1"/>
</dbReference>
<evidence type="ECO:0000256" key="2">
    <source>
        <dbReference type="RuleBase" id="RU003616"/>
    </source>
</evidence>
<evidence type="ECO:0000313" key="5">
    <source>
        <dbReference type="Proteomes" id="UP000659388"/>
    </source>
</evidence>
<dbReference type="InterPro" id="IPR002068">
    <property type="entry name" value="A-crystallin/Hsp20_dom"/>
</dbReference>
<dbReference type="AlphaFoldDB" id="A0A937F1T4"/>
<dbReference type="PROSITE" id="PS01031">
    <property type="entry name" value="SHSP"/>
    <property type="match status" value="1"/>
</dbReference>
<protein>
    <submittedName>
        <fullName evidence="4">Hsp20/alpha crystallin family protein</fullName>
    </submittedName>
</protein>
<comment type="caution">
    <text evidence="4">The sequence shown here is derived from an EMBL/GenBank/DDBJ whole genome shotgun (WGS) entry which is preliminary data.</text>
</comment>
<sequence>MTLIRRTNDLFPTFFDDFLSRDMFNFSGSNATMPAVNIKESESDFQVEVAAPGANKKDFKVEVDNNLLTISYEKEVKNEEKNDEGKFTKREFNYQSFQRSFTLPSTVLGDKIEAKYTDGILALSIPKKEEAKTATSRLIEIS</sequence>
<keyword evidence="5" id="KW-1185">Reference proteome</keyword>
<feature type="domain" description="SHSP" evidence="3">
    <location>
        <begin position="27"/>
        <end position="142"/>
    </location>
</feature>
<dbReference type="PANTHER" id="PTHR11527">
    <property type="entry name" value="HEAT-SHOCK PROTEIN 20 FAMILY MEMBER"/>
    <property type="match status" value="1"/>
</dbReference>
<dbReference type="CDD" id="cd06464">
    <property type="entry name" value="ACD_sHsps-like"/>
    <property type="match status" value="1"/>
</dbReference>
<evidence type="ECO:0000256" key="1">
    <source>
        <dbReference type="PROSITE-ProRule" id="PRU00285"/>
    </source>
</evidence>
<reference evidence="4" key="1">
    <citation type="submission" date="2021-01" db="EMBL/GenBank/DDBJ databases">
        <title>Fulvivirga kasyanovii gen. nov., sp nov., a novel member of the phylum Bacteroidetes isolated from seawater in a mussel farm.</title>
        <authorList>
            <person name="Zhao L.-H."/>
            <person name="Wang Z.-J."/>
        </authorList>
    </citation>
    <scope>NUCLEOTIDE SEQUENCE</scope>
    <source>
        <strain evidence="4">2943</strain>
    </source>
</reference>
<gene>
    <name evidence="4" type="ORF">JL102_01170</name>
</gene>
<accession>A0A937F1T4</accession>
<comment type="similarity">
    <text evidence="1 2">Belongs to the small heat shock protein (HSP20) family.</text>
</comment>
<dbReference type="EMBL" id="JAESIY010000001">
    <property type="protein sequence ID" value="MBL3654722.1"/>
    <property type="molecule type" value="Genomic_DNA"/>
</dbReference>